<evidence type="ECO:0000313" key="2">
    <source>
        <dbReference type="EMBL" id="MFC5910422.1"/>
    </source>
</evidence>
<dbReference type="PROSITE" id="PS51677">
    <property type="entry name" value="NODB"/>
    <property type="match status" value="1"/>
</dbReference>
<evidence type="ECO:0000313" key="3">
    <source>
        <dbReference type="Proteomes" id="UP001596174"/>
    </source>
</evidence>
<dbReference type="InterPro" id="IPR050248">
    <property type="entry name" value="Polysacc_deacetylase_ArnD"/>
</dbReference>
<accession>A0ABW1G8F4</accession>
<proteinExistence type="predicted"/>
<name>A0ABW1G8F4_9ACTN</name>
<dbReference type="SUPFAM" id="SSF88713">
    <property type="entry name" value="Glycoside hydrolase/deacetylase"/>
    <property type="match status" value="1"/>
</dbReference>
<dbReference type="Proteomes" id="UP001596174">
    <property type="component" value="Unassembled WGS sequence"/>
</dbReference>
<dbReference type="InterPro" id="IPR002509">
    <property type="entry name" value="NODB_dom"/>
</dbReference>
<evidence type="ECO:0000259" key="1">
    <source>
        <dbReference type="PROSITE" id="PS51677"/>
    </source>
</evidence>
<organism evidence="2 3">
    <name type="scientific">Streptacidiphilus monticola</name>
    <dbReference type="NCBI Taxonomy" id="2161674"/>
    <lineage>
        <taxon>Bacteria</taxon>
        <taxon>Bacillati</taxon>
        <taxon>Actinomycetota</taxon>
        <taxon>Actinomycetes</taxon>
        <taxon>Kitasatosporales</taxon>
        <taxon>Streptomycetaceae</taxon>
        <taxon>Streptacidiphilus</taxon>
    </lineage>
</organism>
<dbReference type="PANTHER" id="PTHR10587">
    <property type="entry name" value="GLYCOSYL TRANSFERASE-RELATED"/>
    <property type="match status" value="1"/>
</dbReference>
<feature type="domain" description="NodB homology" evidence="1">
    <location>
        <begin position="46"/>
        <end position="231"/>
    </location>
</feature>
<dbReference type="Pfam" id="PF01522">
    <property type="entry name" value="Polysacc_deac_1"/>
    <property type="match status" value="1"/>
</dbReference>
<dbReference type="CDD" id="cd10959">
    <property type="entry name" value="CE4_NodB_like_3"/>
    <property type="match status" value="1"/>
</dbReference>
<keyword evidence="3" id="KW-1185">Reference proteome</keyword>
<dbReference type="PANTHER" id="PTHR10587:SF137">
    <property type="entry name" value="4-DEOXY-4-FORMAMIDO-L-ARABINOSE-PHOSPHOUNDECAPRENOL DEFORMYLASE ARND-RELATED"/>
    <property type="match status" value="1"/>
</dbReference>
<reference evidence="3" key="1">
    <citation type="journal article" date="2019" name="Int. J. Syst. Evol. Microbiol.">
        <title>The Global Catalogue of Microorganisms (GCM) 10K type strain sequencing project: providing services to taxonomists for standard genome sequencing and annotation.</title>
        <authorList>
            <consortium name="The Broad Institute Genomics Platform"/>
            <consortium name="The Broad Institute Genome Sequencing Center for Infectious Disease"/>
            <person name="Wu L."/>
            <person name="Ma J."/>
        </authorList>
    </citation>
    <scope>NUCLEOTIDE SEQUENCE [LARGE SCALE GENOMIC DNA]</scope>
    <source>
        <strain evidence="3">JCM 4816</strain>
    </source>
</reference>
<dbReference type="Gene3D" id="3.20.20.370">
    <property type="entry name" value="Glycoside hydrolase/deacetylase"/>
    <property type="match status" value="1"/>
</dbReference>
<protein>
    <submittedName>
        <fullName evidence="2">Polysaccharide deacetylase family protein</fullName>
    </submittedName>
</protein>
<dbReference type="InterPro" id="IPR011330">
    <property type="entry name" value="Glyco_hydro/deAcase_b/a-brl"/>
</dbReference>
<comment type="caution">
    <text evidence="2">The sequence shown here is derived from an EMBL/GenBank/DDBJ whole genome shotgun (WGS) entry which is preliminary data.</text>
</comment>
<gene>
    <name evidence="2" type="ORF">ACFP3V_24785</name>
</gene>
<dbReference type="EMBL" id="JBHSQJ010000118">
    <property type="protein sequence ID" value="MFC5910422.1"/>
    <property type="molecule type" value="Genomic_DNA"/>
</dbReference>
<dbReference type="RefSeq" id="WP_380587566.1">
    <property type="nucleotide sequence ID" value="NZ_JBHSQJ010000118.1"/>
</dbReference>
<sequence>MDVKPARAAGAGLLLAAAIQIVPAGSWLPGPRRRWLPGLAGLGDPGHVALTLDDGPDPASTPLFLDALDRLGVRATFFLLGARARQFPSLTREISSRGHETAVHGWAHSWPWLTPWRDRHELARATEAVQDATGTAPEWYRPPFGVLTATRWHAARHAGLRPVLWSAWARDWPPDATAESVTAIALGQLHGGATLLLHDSDHAATPDCWRATLAALPTLVTACRASGWQVGPLSEHGLTTADVAARAPIHA</sequence>